<evidence type="ECO:0000313" key="3">
    <source>
        <dbReference type="Proteomes" id="UP000799324"/>
    </source>
</evidence>
<name>A0A6A6T8Z9_9PLEO</name>
<keyword evidence="1" id="KW-0732">Signal</keyword>
<gene>
    <name evidence="2" type="ORF">K491DRAFT_692651</name>
</gene>
<proteinExistence type="predicted"/>
<organism evidence="2 3">
    <name type="scientific">Lophiostoma macrostomum CBS 122681</name>
    <dbReference type="NCBI Taxonomy" id="1314788"/>
    <lineage>
        <taxon>Eukaryota</taxon>
        <taxon>Fungi</taxon>
        <taxon>Dikarya</taxon>
        <taxon>Ascomycota</taxon>
        <taxon>Pezizomycotina</taxon>
        <taxon>Dothideomycetes</taxon>
        <taxon>Pleosporomycetidae</taxon>
        <taxon>Pleosporales</taxon>
        <taxon>Lophiostomataceae</taxon>
        <taxon>Lophiostoma</taxon>
    </lineage>
</organism>
<dbReference type="Proteomes" id="UP000799324">
    <property type="component" value="Unassembled WGS sequence"/>
</dbReference>
<sequence>MHLISLASAVAALLLTATTAPIGAREDFLTRRTVAENGNGNGNENEIIAPIVIPERPDACNAAKWSHVQCKEKRKGMEKKKGMDKDKRLVYTYYAQSVCSVRQIRIQSQEAG</sequence>
<feature type="chain" id="PRO_5025370657" evidence="1">
    <location>
        <begin position="25"/>
        <end position="112"/>
    </location>
</feature>
<accession>A0A6A6T8Z9</accession>
<evidence type="ECO:0000256" key="1">
    <source>
        <dbReference type="SAM" id="SignalP"/>
    </source>
</evidence>
<reference evidence="2" key="1">
    <citation type="journal article" date="2020" name="Stud. Mycol.">
        <title>101 Dothideomycetes genomes: a test case for predicting lifestyles and emergence of pathogens.</title>
        <authorList>
            <person name="Haridas S."/>
            <person name="Albert R."/>
            <person name="Binder M."/>
            <person name="Bloem J."/>
            <person name="Labutti K."/>
            <person name="Salamov A."/>
            <person name="Andreopoulos B."/>
            <person name="Baker S."/>
            <person name="Barry K."/>
            <person name="Bills G."/>
            <person name="Bluhm B."/>
            <person name="Cannon C."/>
            <person name="Castanera R."/>
            <person name="Culley D."/>
            <person name="Daum C."/>
            <person name="Ezra D."/>
            <person name="Gonzalez J."/>
            <person name="Henrissat B."/>
            <person name="Kuo A."/>
            <person name="Liang C."/>
            <person name="Lipzen A."/>
            <person name="Lutzoni F."/>
            <person name="Magnuson J."/>
            <person name="Mondo S."/>
            <person name="Nolan M."/>
            <person name="Ohm R."/>
            <person name="Pangilinan J."/>
            <person name="Park H.-J."/>
            <person name="Ramirez L."/>
            <person name="Alfaro M."/>
            <person name="Sun H."/>
            <person name="Tritt A."/>
            <person name="Yoshinaga Y."/>
            <person name="Zwiers L.-H."/>
            <person name="Turgeon B."/>
            <person name="Goodwin S."/>
            <person name="Spatafora J."/>
            <person name="Crous P."/>
            <person name="Grigoriev I."/>
        </authorList>
    </citation>
    <scope>NUCLEOTIDE SEQUENCE</scope>
    <source>
        <strain evidence="2">CBS 122681</strain>
    </source>
</reference>
<evidence type="ECO:0000313" key="2">
    <source>
        <dbReference type="EMBL" id="KAF2655711.1"/>
    </source>
</evidence>
<keyword evidence="3" id="KW-1185">Reference proteome</keyword>
<dbReference type="EMBL" id="MU004345">
    <property type="protein sequence ID" value="KAF2655711.1"/>
    <property type="molecule type" value="Genomic_DNA"/>
</dbReference>
<dbReference type="AlphaFoldDB" id="A0A6A6T8Z9"/>
<feature type="signal peptide" evidence="1">
    <location>
        <begin position="1"/>
        <end position="24"/>
    </location>
</feature>
<protein>
    <submittedName>
        <fullName evidence="2">Uncharacterized protein</fullName>
    </submittedName>
</protein>